<accession>A0AAN8SBV2</accession>
<dbReference type="EMBL" id="JAWJWE010000001">
    <property type="protein sequence ID" value="KAK6643788.1"/>
    <property type="molecule type" value="Genomic_DNA"/>
</dbReference>
<dbReference type="AlphaFoldDB" id="A0AAN8SBV2"/>
<gene>
    <name evidence="1" type="ORF">RUM43_000051</name>
</gene>
<organism evidence="1 2">
    <name type="scientific">Polyplax serrata</name>
    <name type="common">Common mouse louse</name>
    <dbReference type="NCBI Taxonomy" id="468196"/>
    <lineage>
        <taxon>Eukaryota</taxon>
        <taxon>Metazoa</taxon>
        <taxon>Ecdysozoa</taxon>
        <taxon>Arthropoda</taxon>
        <taxon>Hexapoda</taxon>
        <taxon>Insecta</taxon>
        <taxon>Pterygota</taxon>
        <taxon>Neoptera</taxon>
        <taxon>Paraneoptera</taxon>
        <taxon>Psocodea</taxon>
        <taxon>Troctomorpha</taxon>
        <taxon>Phthiraptera</taxon>
        <taxon>Anoplura</taxon>
        <taxon>Polyplacidae</taxon>
        <taxon>Polyplax</taxon>
    </lineage>
</organism>
<dbReference type="PANTHER" id="PTHR21398:SF22">
    <property type="entry name" value="IP12060P-RELATED"/>
    <property type="match status" value="1"/>
</dbReference>
<evidence type="ECO:0000313" key="1">
    <source>
        <dbReference type="EMBL" id="KAK6643788.1"/>
    </source>
</evidence>
<dbReference type="Pfam" id="PF07841">
    <property type="entry name" value="DM4_12"/>
    <property type="match status" value="1"/>
</dbReference>
<dbReference type="PANTHER" id="PTHR21398">
    <property type="entry name" value="AGAP007094-PA"/>
    <property type="match status" value="1"/>
</dbReference>
<comment type="caution">
    <text evidence="1">The sequence shown here is derived from an EMBL/GenBank/DDBJ whole genome shotgun (WGS) entry which is preliminary data.</text>
</comment>
<evidence type="ECO:0000313" key="2">
    <source>
        <dbReference type="Proteomes" id="UP001372834"/>
    </source>
</evidence>
<protein>
    <submittedName>
        <fullName evidence="1">Uncharacterized protein</fullName>
    </submittedName>
</protein>
<sequence length="164" mass="18469">MIASRQKRNIFPLGSAMGIYLALALPIDLPQYELSMSFNYEANYNLPTNVTELAVGPYYTEIRKSRSITRKHVYSYIEEQMRSQGLLGRACLLRTICETQASPIFGHNGIVGDLIHILFTPSTTRSEDISLEYQNAEEAGLTGDNDCANLYTECPINIYDFITI</sequence>
<reference evidence="1 2" key="1">
    <citation type="submission" date="2023-10" db="EMBL/GenBank/DDBJ databases">
        <title>Genomes of two closely related lineages of the louse Polyplax serrata with different host specificities.</title>
        <authorList>
            <person name="Martinu J."/>
            <person name="Tarabai H."/>
            <person name="Stefka J."/>
            <person name="Hypsa V."/>
        </authorList>
    </citation>
    <scope>NUCLEOTIDE SEQUENCE [LARGE SCALE GENOMIC DNA]</scope>
    <source>
        <strain evidence="1">HR10_N</strain>
    </source>
</reference>
<name>A0AAN8SBV2_POLSC</name>
<dbReference type="Proteomes" id="UP001372834">
    <property type="component" value="Unassembled WGS sequence"/>
</dbReference>
<dbReference type="SMART" id="SM00718">
    <property type="entry name" value="DM4_12"/>
    <property type="match status" value="1"/>
</dbReference>
<proteinExistence type="predicted"/>
<dbReference type="InterPro" id="IPR006631">
    <property type="entry name" value="DM4_12"/>
</dbReference>